<feature type="domain" description="Tc toxin complex TcA C-terminal TcB-binding" evidence="1">
    <location>
        <begin position="648"/>
        <end position="937"/>
    </location>
</feature>
<dbReference type="InterPro" id="IPR040840">
    <property type="entry name" value="TcA_TcB_BD"/>
</dbReference>
<evidence type="ECO:0000259" key="1">
    <source>
        <dbReference type="Pfam" id="PF18276"/>
    </source>
</evidence>
<reference evidence="2 3" key="1">
    <citation type="submission" date="2019-10" db="EMBL/GenBank/DDBJ databases">
        <title>Whole genome shotgun sequence of Acrocarpospora corrugata NBRC 13972.</title>
        <authorList>
            <person name="Ichikawa N."/>
            <person name="Kimura A."/>
            <person name="Kitahashi Y."/>
            <person name="Komaki H."/>
            <person name="Oguchi A."/>
        </authorList>
    </citation>
    <scope>NUCLEOTIDE SEQUENCE [LARGE SCALE GENOMIC DNA]</scope>
    <source>
        <strain evidence="2 3">NBRC 13972</strain>
    </source>
</reference>
<gene>
    <name evidence="2" type="ORF">Acor_24710</name>
</gene>
<evidence type="ECO:0000313" key="2">
    <source>
        <dbReference type="EMBL" id="GES00407.1"/>
    </source>
</evidence>
<protein>
    <recommendedName>
        <fullName evidence="1">Tc toxin complex TcA C-terminal TcB-binding domain-containing protein</fullName>
    </recommendedName>
</protein>
<name>A0A5M3VUC8_9ACTN</name>
<sequence>MADTTSFVFENHFHPYVGMLVERLNQQSVAGLLDLSVQQVSEPFFDRIYDPNDPAAPGEDPSFRVESTPKNIDVSEAGPYSVYNWELFFHAPVTIAVHLSKNQRFAEAQRWFHHIFDPTETDPSAPVPDRFWKFVRFRNPRPGDMPRVDELVAVLSRPPSELGPEERILLASAALSYEGLRREPFRPHRVARTRVVAYQYYVVMKYLENLIAWGDSLFRLDTAESINEATQLYVLAGNILGPRPAEVPRHRAAPRKSYRQLKDAGLGVFGNVLVELENQLPFARTPAPGAPGTGAGGVALLGMGRSLYFCVPRNAQLVGYWDTVADRLFKIRNCQDISGVVRQLSLFAPALDPGLLARATAAGIDIAGAVAGTRAPASPVRATLLIQKALEITAEVKSTGAALLAAMEKRDGEELARLRQGHEIGMARLTQDVRFLNWKEAEANTEALLRTRATTFARYRHFQLLLGRPEADVDKLRDVSLIRKPVTQANFAEVLHELVLKYAIAIAQESRPAPRLARDGDPQVQSGAESQGSLDLISNEYAELNIHLPKARDKQQDATTVDNIFGVLGMLPNLGIDIEPFGIGGHVEFGGPLLSSVGRTLSSAIRGDAEQDIYDGGRAAKIAGYQRRDLDFVQQSNQAALELMQNGRQLIATLVHEQVSRREYDNSGEELKRAAEVDAFLATKDTGTELYTWLRGEVARSFAEHYRMAVDVARSAEQAVKRELMRPELDATTFVGFTHWETGRRGLQAGERLHHDLTRLQLAYLEHNRREFELTSHVSLRMLDPLALLELRSRGTCQFTVPEWLYDLAVPGHHLRRIRTVALSLPAVTGPYTSVAATLSLQRSSIRRDPGLIDNKYTRLAGEDPRFLDYPGGLESVVTSSGVRDAGLFDAAARDERYLPFEGAGAISTWALNLPADLRMFDYASISDAVLHIGYTARPGVRADAVVGDLRARFAAAAEQTLARSFSLRHDFPTEWAAFLAGAAGLSLRIEKHWFPYFTQSAAITLRAVELYGISGGELVRGPSPVAPDALPASDAEGGFALSVPADPDVVRRDRNADPHLIVRYTIR</sequence>
<organism evidence="2 3">
    <name type="scientific">Acrocarpospora corrugata</name>
    <dbReference type="NCBI Taxonomy" id="35763"/>
    <lineage>
        <taxon>Bacteria</taxon>
        <taxon>Bacillati</taxon>
        <taxon>Actinomycetota</taxon>
        <taxon>Actinomycetes</taxon>
        <taxon>Streptosporangiales</taxon>
        <taxon>Streptosporangiaceae</taxon>
        <taxon>Acrocarpospora</taxon>
    </lineage>
</organism>
<dbReference type="Pfam" id="PF18276">
    <property type="entry name" value="TcA_TcB_BD"/>
    <property type="match status" value="1"/>
</dbReference>
<accession>A0A5M3VUC8</accession>
<evidence type="ECO:0000313" key="3">
    <source>
        <dbReference type="Proteomes" id="UP000334990"/>
    </source>
</evidence>
<dbReference type="EMBL" id="BLAD01000044">
    <property type="protein sequence ID" value="GES00407.1"/>
    <property type="molecule type" value="Genomic_DNA"/>
</dbReference>
<dbReference type="AlphaFoldDB" id="A0A5M3VUC8"/>
<dbReference type="Proteomes" id="UP000334990">
    <property type="component" value="Unassembled WGS sequence"/>
</dbReference>
<keyword evidence="3" id="KW-1185">Reference proteome</keyword>
<comment type="caution">
    <text evidence="2">The sequence shown here is derived from an EMBL/GenBank/DDBJ whole genome shotgun (WGS) entry which is preliminary data.</text>
</comment>
<dbReference type="RefSeq" id="WP_155336745.1">
    <property type="nucleotide sequence ID" value="NZ_BAAABN010000033.1"/>
</dbReference>
<proteinExistence type="predicted"/>
<dbReference type="OrthoDB" id="9781691at2"/>